<evidence type="ECO:0000313" key="1">
    <source>
        <dbReference type="EMBL" id="SBV98349.1"/>
    </source>
</evidence>
<accession>A0A212JFY4</accession>
<gene>
    <name evidence="1" type="ORF">KL86DYS1_12149</name>
</gene>
<dbReference type="InterPro" id="IPR025506">
    <property type="entry name" value="Abi_alpha"/>
</dbReference>
<dbReference type="EMBL" id="FLUM01000001">
    <property type="protein sequence ID" value="SBV98349.1"/>
    <property type="molecule type" value="Genomic_DNA"/>
</dbReference>
<sequence length="254" mass="28983">MTDIEKAANIIKDIAEKNPEATKELGKTAVTLTKAINVALAPISLVVWGYDKISDFLQKKLADKLNNIPEENIVTPPINIAGPTIEAMRFTGENDILREMYANLLATSMNIKTTDKAHPRYIEVIKNITKDEALILRSFIKSDVYPSIRLKKISNTITKSYSIIMNNYTNIFEKLDVDRKNLLIYFDNLSYLGIITINYNERINNEDLYNKLLATSDIKELIKGLEDHKIEYELEKGYISLTEFGKNFIKNVVN</sequence>
<dbReference type="RefSeq" id="WP_296940747.1">
    <property type="nucleotide sequence ID" value="NZ_LT599032.1"/>
</dbReference>
<proteinExistence type="predicted"/>
<dbReference type="Pfam" id="PF14337">
    <property type="entry name" value="Abi_alpha"/>
    <property type="match status" value="1"/>
</dbReference>
<organism evidence="1">
    <name type="scientific">uncultured Dysgonomonas sp</name>
    <dbReference type="NCBI Taxonomy" id="206096"/>
    <lineage>
        <taxon>Bacteria</taxon>
        <taxon>Pseudomonadati</taxon>
        <taxon>Bacteroidota</taxon>
        <taxon>Bacteroidia</taxon>
        <taxon>Bacteroidales</taxon>
        <taxon>Dysgonomonadaceae</taxon>
        <taxon>Dysgonomonas</taxon>
        <taxon>environmental samples</taxon>
    </lineage>
</organism>
<dbReference type="AlphaFoldDB" id="A0A212JFY4"/>
<reference evidence="1" key="1">
    <citation type="submission" date="2016-04" db="EMBL/GenBank/DDBJ databases">
        <authorList>
            <person name="Evans L.H."/>
            <person name="Alamgir A."/>
            <person name="Owens N."/>
            <person name="Weber N.D."/>
            <person name="Virtaneva K."/>
            <person name="Barbian K."/>
            <person name="Babar A."/>
            <person name="Rosenke K."/>
        </authorList>
    </citation>
    <scope>NUCLEOTIDE SEQUENCE</scope>
    <source>
        <strain evidence="1">86-1</strain>
    </source>
</reference>
<protein>
    <recommendedName>
        <fullName evidence="2">DUF4393 domain-containing protein</fullName>
    </recommendedName>
</protein>
<dbReference type="Gene3D" id="3.30.110.190">
    <property type="match status" value="1"/>
</dbReference>
<name>A0A212JFY4_9BACT</name>
<evidence type="ECO:0008006" key="2">
    <source>
        <dbReference type="Google" id="ProtNLM"/>
    </source>
</evidence>